<dbReference type="AlphaFoldDB" id="A0A328AX92"/>
<gene>
    <name evidence="2" type="ORF">DJ021_07150</name>
</gene>
<evidence type="ECO:0000313" key="2">
    <source>
        <dbReference type="EMBL" id="RAK59593.1"/>
    </source>
</evidence>
<dbReference type="Proteomes" id="UP000249842">
    <property type="component" value="Unassembled WGS sequence"/>
</dbReference>
<proteinExistence type="predicted"/>
<reference evidence="3" key="1">
    <citation type="submission" date="2018-05" db="EMBL/GenBank/DDBJ databases">
        <authorList>
            <person name="Li X."/>
        </authorList>
    </citation>
    <scope>NUCLEOTIDE SEQUENCE [LARGE SCALE GENOMIC DNA]</scope>
    <source>
        <strain evidence="3">HKS-05</strain>
    </source>
</reference>
<dbReference type="Gene3D" id="2.40.50.90">
    <property type="match status" value="1"/>
</dbReference>
<dbReference type="EMBL" id="QFYP01000001">
    <property type="protein sequence ID" value="RAK59593.1"/>
    <property type="molecule type" value="Genomic_DNA"/>
</dbReference>
<organism evidence="2 3">
    <name type="scientific">Phenylobacterium hankyongense</name>
    <dbReference type="NCBI Taxonomy" id="1813876"/>
    <lineage>
        <taxon>Bacteria</taxon>
        <taxon>Pseudomonadati</taxon>
        <taxon>Pseudomonadota</taxon>
        <taxon>Alphaproteobacteria</taxon>
        <taxon>Caulobacterales</taxon>
        <taxon>Caulobacteraceae</taxon>
        <taxon>Phenylobacterium</taxon>
    </lineage>
</organism>
<comment type="caution">
    <text evidence="2">The sequence shown here is derived from an EMBL/GenBank/DDBJ whole genome shotgun (WGS) entry which is preliminary data.</text>
</comment>
<evidence type="ECO:0000259" key="1">
    <source>
        <dbReference type="Pfam" id="PF00565"/>
    </source>
</evidence>
<keyword evidence="3" id="KW-1185">Reference proteome</keyword>
<accession>A0A328AX92</accession>
<dbReference type="OrthoDB" id="7187474at2"/>
<dbReference type="InterPro" id="IPR016071">
    <property type="entry name" value="Staphylococal_nuclease_OB-fold"/>
</dbReference>
<dbReference type="SUPFAM" id="SSF50199">
    <property type="entry name" value="Staphylococcal nuclease"/>
    <property type="match status" value="1"/>
</dbReference>
<dbReference type="RefSeq" id="WP_111456886.1">
    <property type="nucleotide sequence ID" value="NZ_QFYP01000001.1"/>
</dbReference>
<feature type="domain" description="TNase-like" evidence="1">
    <location>
        <begin position="78"/>
        <end position="131"/>
    </location>
</feature>
<dbReference type="Pfam" id="PF00565">
    <property type="entry name" value="SNase"/>
    <property type="match status" value="1"/>
</dbReference>
<evidence type="ECO:0000313" key="3">
    <source>
        <dbReference type="Proteomes" id="UP000249842"/>
    </source>
</evidence>
<dbReference type="InterPro" id="IPR035437">
    <property type="entry name" value="SNase_OB-fold_sf"/>
</dbReference>
<sequence>MHLTANPGPIAAALITLTLMACAPRPPLYAEAPPPPVDQVEVVNADALVVNGQHVRLSDAAAPQPVPEARCWAEALAARQARRATQQLTATARHVSVTVTGGRDQYDRVLGRVAVDGVDLAQTLIAQGMAMPSQPSFDWCGSVSASLSQGARLATLATPDP</sequence>
<protein>
    <submittedName>
        <fullName evidence="2">Nuclease</fullName>
    </submittedName>
</protein>
<name>A0A328AX92_9CAUL</name>